<gene>
    <name evidence="3" type="ORF">GCM10023149_22440</name>
</gene>
<dbReference type="PANTHER" id="PTHR40254:SF1">
    <property type="entry name" value="BLR0577 PROTEIN"/>
    <property type="match status" value="1"/>
</dbReference>
<keyword evidence="4" id="KW-1185">Reference proteome</keyword>
<proteinExistence type="predicted"/>
<dbReference type="EMBL" id="BAABFT010000005">
    <property type="protein sequence ID" value="GAA4322234.1"/>
    <property type="molecule type" value="Genomic_DNA"/>
</dbReference>
<evidence type="ECO:0000259" key="2">
    <source>
        <dbReference type="Pfam" id="PF13454"/>
    </source>
</evidence>
<comment type="caution">
    <text evidence="3">The sequence shown here is derived from an EMBL/GenBank/DDBJ whole genome shotgun (WGS) entry which is preliminary data.</text>
</comment>
<dbReference type="SUPFAM" id="SSF51905">
    <property type="entry name" value="FAD/NAD(P)-binding domain"/>
    <property type="match status" value="1"/>
</dbReference>
<keyword evidence="1" id="KW-0175">Coiled coil</keyword>
<sequence>MKTILRIAILGGGPAGLFLFKKLLDSGRDDIAIDIFEKKKQLGPGMPYSHDGANDEHITNISDNEIPHLVTSIVDWIKTVDRDTLHRFKIDPDEFHEYEVLPRLLFGRYLAHQFVLLQQIAKEKGIEVNARFSCRVTDVADYPEQNITLVDTADHGKFEFDRVIVSTGHCWPLKHEGTIPGYFDSPYPPAKLQFRANHPVAIKGASLTAIDAIRTLAMHNGTFVHEDNKRPVFKLADDSPDFKIVMHSRNGLLPAIRFHLEESLVTQDALLSPEEIKANRGANEGFLQLDYVFEKSFKDSFRDKQPEIYEQIKDMRMEDFVTAMMDRREKRDAFELFEAEYEEAEQSIKRHESIYWKEMLAELSYVMNYPAKYFSAEDMLRLKKVLMPLISIVIAFVPQSSAEVILALHEADVLDLISVDDDSRVEPVEKGGIIYHYTDCDGQQCDKHYETFIDSVGQPPLPFSELPYKSLIDKHTVSPAKLQFRDNDAAREIMEKGNTDVEADAKGNYYLKVPGVTINDCFQVVDSYGAYNERIYMMAVPYIGGYNPDYSGLDFCDTASNCIAKSMLGS</sequence>
<reference evidence="4" key="1">
    <citation type="journal article" date="2019" name="Int. J. Syst. Evol. Microbiol.">
        <title>The Global Catalogue of Microorganisms (GCM) 10K type strain sequencing project: providing services to taxonomists for standard genome sequencing and annotation.</title>
        <authorList>
            <consortium name="The Broad Institute Genomics Platform"/>
            <consortium name="The Broad Institute Genome Sequencing Center for Infectious Disease"/>
            <person name="Wu L."/>
            <person name="Ma J."/>
        </authorList>
    </citation>
    <scope>NUCLEOTIDE SEQUENCE [LARGE SCALE GENOMIC DNA]</scope>
    <source>
        <strain evidence="4">JCM 17705</strain>
    </source>
</reference>
<dbReference type="InterPro" id="IPR052189">
    <property type="entry name" value="L-asp_N-monooxygenase_NS-form"/>
</dbReference>
<evidence type="ECO:0000313" key="4">
    <source>
        <dbReference type="Proteomes" id="UP001500582"/>
    </source>
</evidence>
<dbReference type="RefSeq" id="WP_345211161.1">
    <property type="nucleotide sequence ID" value="NZ_BAABFT010000005.1"/>
</dbReference>
<dbReference type="Proteomes" id="UP001500582">
    <property type="component" value="Unassembled WGS sequence"/>
</dbReference>
<feature type="coiled-coil region" evidence="1">
    <location>
        <begin position="327"/>
        <end position="354"/>
    </location>
</feature>
<name>A0ABP8GDA5_9SPHI</name>
<feature type="domain" description="FAD-dependent urate hydroxylase HpyO/Asp monooxygenase CreE-like FAD/NAD(P)-binding" evidence="2">
    <location>
        <begin position="8"/>
        <end position="169"/>
    </location>
</feature>
<organism evidence="3 4">
    <name type="scientific">Mucilaginibacter gynuensis</name>
    <dbReference type="NCBI Taxonomy" id="1302236"/>
    <lineage>
        <taxon>Bacteria</taxon>
        <taxon>Pseudomonadati</taxon>
        <taxon>Bacteroidota</taxon>
        <taxon>Sphingobacteriia</taxon>
        <taxon>Sphingobacteriales</taxon>
        <taxon>Sphingobacteriaceae</taxon>
        <taxon>Mucilaginibacter</taxon>
    </lineage>
</organism>
<dbReference type="Gene3D" id="3.50.50.60">
    <property type="entry name" value="FAD/NAD(P)-binding domain"/>
    <property type="match status" value="1"/>
</dbReference>
<evidence type="ECO:0000313" key="3">
    <source>
        <dbReference type="EMBL" id="GAA4322234.1"/>
    </source>
</evidence>
<dbReference type="InterPro" id="IPR038732">
    <property type="entry name" value="HpyO/CreE_NAD-binding"/>
</dbReference>
<evidence type="ECO:0000256" key="1">
    <source>
        <dbReference type="SAM" id="Coils"/>
    </source>
</evidence>
<dbReference type="InterPro" id="IPR036188">
    <property type="entry name" value="FAD/NAD-bd_sf"/>
</dbReference>
<dbReference type="PANTHER" id="PTHR40254">
    <property type="entry name" value="BLR0577 PROTEIN"/>
    <property type="match status" value="1"/>
</dbReference>
<dbReference type="Pfam" id="PF13454">
    <property type="entry name" value="NAD_binding_9"/>
    <property type="match status" value="1"/>
</dbReference>
<accession>A0ABP8GDA5</accession>
<protein>
    <submittedName>
        <fullName evidence="3">FAD-NAD(P)-binding protein</fullName>
    </submittedName>
</protein>